<dbReference type="NCBIfam" id="TIGR01563">
    <property type="entry name" value="gp16_SPP1"/>
    <property type="match status" value="1"/>
</dbReference>
<dbReference type="AlphaFoldDB" id="A0A248TGA5"/>
<evidence type="ECO:0000313" key="2">
    <source>
        <dbReference type="Proteomes" id="UP000215137"/>
    </source>
</evidence>
<evidence type="ECO:0000313" key="1">
    <source>
        <dbReference type="EMBL" id="ASV67221.1"/>
    </source>
</evidence>
<dbReference type="EMBL" id="CP022983">
    <property type="protein sequence ID" value="ASV67221.1"/>
    <property type="molecule type" value="Genomic_DNA"/>
</dbReference>
<dbReference type="InterPro" id="IPR038666">
    <property type="entry name" value="SSP1_head-tail_sf"/>
</dbReference>
<dbReference type="RefSeq" id="WP_095370796.1">
    <property type="nucleotide sequence ID" value="NZ_CP022983.1"/>
</dbReference>
<accession>A0A248TGA5</accession>
<dbReference type="Pfam" id="PF05521">
    <property type="entry name" value="Phage_HCP"/>
    <property type="match status" value="1"/>
</dbReference>
<keyword evidence="2" id="KW-1185">Reference proteome</keyword>
<dbReference type="KEGG" id="bko:CKF48_07690"/>
<dbReference type="OrthoDB" id="9808209at2"/>
<sequence>MTLNFKNRISIVELEPNPGPEPGESEQEFTKAWADIKTMKGTEYNQSVIAGNIGISRFIIRFIPNIKPNMKVRYKGNLYDIESITNDDEGNRTITIIGKAILNNG</sequence>
<dbReference type="InterPro" id="IPR008767">
    <property type="entry name" value="Phage_SPP1_head-tail_adaptor"/>
</dbReference>
<proteinExistence type="predicted"/>
<organism evidence="1 2">
    <name type="scientific">Cytobacillus kochii</name>
    <dbReference type="NCBI Taxonomy" id="859143"/>
    <lineage>
        <taxon>Bacteria</taxon>
        <taxon>Bacillati</taxon>
        <taxon>Bacillota</taxon>
        <taxon>Bacilli</taxon>
        <taxon>Bacillales</taxon>
        <taxon>Bacillaceae</taxon>
        <taxon>Cytobacillus</taxon>
    </lineage>
</organism>
<reference evidence="1 2" key="1">
    <citation type="submission" date="2017-08" db="EMBL/GenBank/DDBJ databases">
        <title>Complete Genome Sequence of Bacillus kochii Oregon-R-modENCODE STRAIN BDGP4, isolated from Drosophila melanogaster gut.</title>
        <authorList>
            <person name="Wan K.H."/>
            <person name="Yu C."/>
            <person name="Park S."/>
            <person name="Hammonds A.S."/>
            <person name="Booth B.W."/>
            <person name="Celniker S.E."/>
        </authorList>
    </citation>
    <scope>NUCLEOTIDE SEQUENCE [LARGE SCALE GENOMIC DNA]</scope>
    <source>
        <strain evidence="1 2">BDGP4</strain>
    </source>
</reference>
<name>A0A248TGA5_9BACI</name>
<protein>
    <recommendedName>
        <fullName evidence="3">Head-tail adaptor protein</fullName>
    </recommendedName>
</protein>
<evidence type="ECO:0008006" key="3">
    <source>
        <dbReference type="Google" id="ProtNLM"/>
    </source>
</evidence>
<dbReference type="Gene3D" id="2.40.10.270">
    <property type="entry name" value="Bacteriophage SPP1 head-tail adaptor protein"/>
    <property type="match status" value="1"/>
</dbReference>
<dbReference type="Proteomes" id="UP000215137">
    <property type="component" value="Chromosome"/>
</dbReference>
<gene>
    <name evidence="1" type="ORF">CKF48_07690</name>
</gene>